<comment type="similarity">
    <text evidence="1">Belongs to the short-chain dehydrogenases/reductases (SDR) family.</text>
</comment>
<dbReference type="Gene3D" id="3.40.50.720">
    <property type="entry name" value="NAD(P)-binding Rossmann-like Domain"/>
    <property type="match status" value="1"/>
</dbReference>
<dbReference type="RefSeq" id="WP_093647303.1">
    <property type="nucleotide sequence ID" value="NZ_FPBH01000057.1"/>
</dbReference>
<dbReference type="Proteomes" id="UP000198844">
    <property type="component" value="Unassembled WGS sequence"/>
</dbReference>
<protein>
    <submittedName>
        <fullName evidence="2">3-oxoacyl-[acyl-carrier protein] reductase</fullName>
    </submittedName>
</protein>
<dbReference type="PANTHER" id="PTHR42879">
    <property type="entry name" value="3-OXOACYL-(ACYL-CARRIER-PROTEIN) REDUCTASE"/>
    <property type="match status" value="1"/>
</dbReference>
<dbReference type="PANTHER" id="PTHR42879:SF2">
    <property type="entry name" value="3-OXOACYL-[ACYL-CARRIER-PROTEIN] REDUCTASE FABG"/>
    <property type="match status" value="1"/>
</dbReference>
<dbReference type="EMBL" id="FPBH01000057">
    <property type="protein sequence ID" value="SFU26512.1"/>
    <property type="molecule type" value="Genomic_DNA"/>
</dbReference>
<dbReference type="InterPro" id="IPR050259">
    <property type="entry name" value="SDR"/>
</dbReference>
<dbReference type="PRINTS" id="PR00081">
    <property type="entry name" value="GDHRDH"/>
</dbReference>
<name>A0A1I7ERG6_9BURK</name>
<dbReference type="Pfam" id="PF13561">
    <property type="entry name" value="adh_short_C2"/>
    <property type="match status" value="1"/>
</dbReference>
<reference evidence="2 3" key="1">
    <citation type="submission" date="2016-10" db="EMBL/GenBank/DDBJ databases">
        <authorList>
            <person name="de Groot N.N."/>
        </authorList>
    </citation>
    <scope>NUCLEOTIDE SEQUENCE [LARGE SCALE GENOMIC DNA]</scope>
    <source>
        <strain evidence="2 3">LMG 27731</strain>
    </source>
</reference>
<evidence type="ECO:0000313" key="2">
    <source>
        <dbReference type="EMBL" id="SFU26512.1"/>
    </source>
</evidence>
<evidence type="ECO:0000256" key="1">
    <source>
        <dbReference type="ARBA" id="ARBA00006484"/>
    </source>
</evidence>
<dbReference type="FunFam" id="3.40.50.720:FF:000084">
    <property type="entry name" value="Short-chain dehydrogenase reductase"/>
    <property type="match status" value="1"/>
</dbReference>
<gene>
    <name evidence="2" type="ORF">SAMN05192563_105723</name>
</gene>
<dbReference type="SUPFAM" id="SSF51735">
    <property type="entry name" value="NAD(P)-binding Rossmann-fold domains"/>
    <property type="match status" value="1"/>
</dbReference>
<dbReference type="AlphaFoldDB" id="A0A1I7ERG6"/>
<dbReference type="OrthoDB" id="9793325at2"/>
<accession>A0A1I7ERG6</accession>
<dbReference type="InterPro" id="IPR002347">
    <property type="entry name" value="SDR_fam"/>
</dbReference>
<dbReference type="InterPro" id="IPR036291">
    <property type="entry name" value="NAD(P)-bd_dom_sf"/>
</dbReference>
<proteinExistence type="inferred from homology"/>
<evidence type="ECO:0000313" key="3">
    <source>
        <dbReference type="Proteomes" id="UP000198844"/>
    </source>
</evidence>
<organism evidence="2 3">
    <name type="scientific">Paraburkholderia aspalathi</name>
    <dbReference type="NCBI Taxonomy" id="1324617"/>
    <lineage>
        <taxon>Bacteria</taxon>
        <taxon>Pseudomonadati</taxon>
        <taxon>Pseudomonadota</taxon>
        <taxon>Betaproteobacteria</taxon>
        <taxon>Burkholderiales</taxon>
        <taxon>Burkholderiaceae</taxon>
        <taxon>Paraburkholderia</taxon>
    </lineage>
</organism>
<sequence length="251" mass="26905">MNLKLEGRRCLVTGASAGIGASIVESLAREGARVVATARRSDALDKFADSIERVGHHRPVTIAGDITEADEVKRIAKEAAAAIGDIEILVNCAGGSRPLPIDASEEAWEESFSLNFTQVRRMTGEVLPAMRRARWGRIINITGIMEPRGINGAIAAKAAVHLWAKGLSRDVAREGITVNNVPPGRIESEQIARMYPPKERSEFVDANVPIGYFGEPSDLAPLVVFLASPISRYITGTVIPVDGGMTYFGAA</sequence>